<dbReference type="GO" id="GO:0046872">
    <property type="term" value="F:metal ion binding"/>
    <property type="evidence" value="ECO:0007669"/>
    <property type="project" value="UniProtKB-KW"/>
</dbReference>
<dbReference type="PANTHER" id="PTHR13832:SF860">
    <property type="entry name" value="PROTEIN PHOSPHATASE PHPP"/>
    <property type="match status" value="1"/>
</dbReference>
<evidence type="ECO:0000259" key="9">
    <source>
        <dbReference type="PROSITE" id="PS51746"/>
    </source>
</evidence>
<keyword evidence="4 11" id="KW-0378">Hydrolase</keyword>
<dbReference type="OrthoDB" id="9801841at2"/>
<evidence type="ECO:0000256" key="7">
    <source>
        <dbReference type="ARBA" id="ARBA00047761"/>
    </source>
</evidence>
<dbReference type="Gene3D" id="3.60.40.10">
    <property type="entry name" value="PPM-type phosphatase domain"/>
    <property type="match status" value="1"/>
</dbReference>
<feature type="domain" description="PPM-type phosphatase" evidence="9">
    <location>
        <begin position="3"/>
        <end position="242"/>
    </location>
</feature>
<dbReference type="STRING" id="569857.TP70_07835"/>
<evidence type="ECO:0000256" key="3">
    <source>
        <dbReference type="ARBA" id="ARBA00022723"/>
    </source>
</evidence>
<organism evidence="11 13">
    <name type="scientific">Staphylococcus microti</name>
    <dbReference type="NCBI Taxonomy" id="569857"/>
    <lineage>
        <taxon>Bacteria</taxon>
        <taxon>Bacillati</taxon>
        <taxon>Bacillota</taxon>
        <taxon>Bacilli</taxon>
        <taxon>Bacillales</taxon>
        <taxon>Staphylococcaceae</taxon>
        <taxon>Staphylococcus</taxon>
    </lineage>
</organism>
<proteinExistence type="predicted"/>
<name>A0A0D6XNN3_9STAP</name>
<dbReference type="InterPro" id="IPR036457">
    <property type="entry name" value="PPM-type-like_dom_sf"/>
</dbReference>
<dbReference type="Pfam" id="PF13672">
    <property type="entry name" value="PP2C_2"/>
    <property type="match status" value="1"/>
</dbReference>
<dbReference type="InterPro" id="IPR015655">
    <property type="entry name" value="PP2C"/>
</dbReference>
<dbReference type="CDD" id="cd00143">
    <property type="entry name" value="PP2Cc"/>
    <property type="match status" value="1"/>
</dbReference>
<dbReference type="PROSITE" id="PS51746">
    <property type="entry name" value="PPM_2"/>
    <property type="match status" value="1"/>
</dbReference>
<dbReference type="GO" id="GO:0004722">
    <property type="term" value="F:protein serine/threonine phosphatase activity"/>
    <property type="evidence" value="ECO:0007669"/>
    <property type="project" value="UniProtKB-EC"/>
</dbReference>
<reference evidence="11 13" key="2">
    <citation type="submission" date="2018-06" db="EMBL/GenBank/DDBJ databases">
        <authorList>
            <consortium name="Pathogen Informatics"/>
            <person name="Doyle S."/>
        </authorList>
    </citation>
    <scope>NUCLEOTIDE SEQUENCE [LARGE SCALE GENOMIC DNA]</scope>
    <source>
        <strain evidence="11 13">NCTC13832</strain>
    </source>
</reference>
<sequence>MLNAELYSITGHYRDQNEDAAGVFYNQTDQQLLVMCDGMGGHLAGEVASQYVLEALQERFEQENLIEPHQAEAWLKTALQAINRELYILAQENEAYAGMGTTCVCALVFEHHIVVANIGDSRAYLINSRECDQVTMDHTFVNQLVMLGQITEAEAFQHPKRHIITKVMGTDKHVKPDIYTRRTNFYQYLLLNTDGLTDYVTKDEMHELLMAQDGLKQTGDALLARAEANEAKDNVSFILAEIAGDPV</sequence>
<keyword evidence="12" id="KW-1185">Reference proteome</keyword>
<dbReference type="Proteomes" id="UP000032366">
    <property type="component" value="Unassembled WGS sequence"/>
</dbReference>
<evidence type="ECO:0000313" key="10">
    <source>
        <dbReference type="EMBL" id="KIX90394.1"/>
    </source>
</evidence>
<dbReference type="EMBL" id="UHDT01000001">
    <property type="protein sequence ID" value="SUM57248.1"/>
    <property type="molecule type" value="Genomic_DNA"/>
</dbReference>
<evidence type="ECO:0000256" key="1">
    <source>
        <dbReference type="ARBA" id="ARBA00001936"/>
    </source>
</evidence>
<dbReference type="Proteomes" id="UP000254100">
    <property type="component" value="Unassembled WGS sequence"/>
</dbReference>
<dbReference type="SUPFAM" id="SSF81606">
    <property type="entry name" value="PP2C-like"/>
    <property type="match status" value="1"/>
</dbReference>
<comment type="catalytic activity">
    <reaction evidence="7">
        <text>O-phospho-L-seryl-[protein] + H2O = L-seryl-[protein] + phosphate</text>
        <dbReference type="Rhea" id="RHEA:20629"/>
        <dbReference type="Rhea" id="RHEA-COMP:9863"/>
        <dbReference type="Rhea" id="RHEA-COMP:11604"/>
        <dbReference type="ChEBI" id="CHEBI:15377"/>
        <dbReference type="ChEBI" id="CHEBI:29999"/>
        <dbReference type="ChEBI" id="CHEBI:43474"/>
        <dbReference type="ChEBI" id="CHEBI:83421"/>
        <dbReference type="EC" id="3.1.3.16"/>
    </reaction>
</comment>
<gene>
    <name evidence="11" type="primary">prpC</name>
    <name evidence="11" type="ORF">NCTC13832_00922</name>
    <name evidence="10" type="ORF">TP70_07835</name>
</gene>
<evidence type="ECO:0000313" key="13">
    <source>
        <dbReference type="Proteomes" id="UP000254100"/>
    </source>
</evidence>
<comment type="catalytic activity">
    <reaction evidence="8">
        <text>O-phospho-L-threonyl-[protein] + H2O = L-threonyl-[protein] + phosphate</text>
        <dbReference type="Rhea" id="RHEA:47004"/>
        <dbReference type="Rhea" id="RHEA-COMP:11060"/>
        <dbReference type="Rhea" id="RHEA-COMP:11605"/>
        <dbReference type="ChEBI" id="CHEBI:15377"/>
        <dbReference type="ChEBI" id="CHEBI:30013"/>
        <dbReference type="ChEBI" id="CHEBI:43474"/>
        <dbReference type="ChEBI" id="CHEBI:61977"/>
        <dbReference type="EC" id="3.1.3.16"/>
    </reaction>
</comment>
<evidence type="ECO:0000256" key="4">
    <source>
        <dbReference type="ARBA" id="ARBA00022801"/>
    </source>
</evidence>
<evidence type="ECO:0000313" key="12">
    <source>
        <dbReference type="Proteomes" id="UP000032366"/>
    </source>
</evidence>
<protein>
    <recommendedName>
        <fullName evidence="2">protein-serine/threonine phosphatase</fullName>
        <ecNumber evidence="2">3.1.3.16</ecNumber>
    </recommendedName>
</protein>
<dbReference type="InterPro" id="IPR001932">
    <property type="entry name" value="PPM-type_phosphatase-like_dom"/>
</dbReference>
<keyword evidence="6" id="KW-0464">Manganese</keyword>
<evidence type="ECO:0000256" key="8">
    <source>
        <dbReference type="ARBA" id="ARBA00048336"/>
    </source>
</evidence>
<evidence type="ECO:0000256" key="2">
    <source>
        <dbReference type="ARBA" id="ARBA00013081"/>
    </source>
</evidence>
<dbReference type="EC" id="3.1.3.16" evidence="2"/>
<keyword evidence="5" id="KW-0904">Protein phosphatase</keyword>
<reference evidence="10 12" key="1">
    <citation type="submission" date="2015-01" db="EMBL/GenBank/DDBJ databases">
        <authorList>
            <person name="Guo J."/>
        </authorList>
    </citation>
    <scope>NUCLEOTIDE SEQUENCE [LARGE SCALE GENOMIC DNA]</scope>
    <source>
        <strain evidence="10 12">DSM 22147</strain>
    </source>
</reference>
<comment type="cofactor">
    <cofactor evidence="1">
        <name>Mn(2+)</name>
        <dbReference type="ChEBI" id="CHEBI:29035"/>
    </cofactor>
</comment>
<dbReference type="RefSeq" id="WP_044360793.1">
    <property type="nucleotide sequence ID" value="NZ_JXWY01000044.1"/>
</dbReference>
<dbReference type="AlphaFoldDB" id="A0A0D6XNN3"/>
<evidence type="ECO:0000256" key="6">
    <source>
        <dbReference type="ARBA" id="ARBA00023211"/>
    </source>
</evidence>
<evidence type="ECO:0000313" key="11">
    <source>
        <dbReference type="EMBL" id="SUM57248.1"/>
    </source>
</evidence>
<dbReference type="SMART" id="SM00332">
    <property type="entry name" value="PP2Cc"/>
    <property type="match status" value="1"/>
</dbReference>
<dbReference type="SMART" id="SM00331">
    <property type="entry name" value="PP2C_SIG"/>
    <property type="match status" value="1"/>
</dbReference>
<evidence type="ECO:0000256" key="5">
    <source>
        <dbReference type="ARBA" id="ARBA00022912"/>
    </source>
</evidence>
<accession>A0A0D6XNN3</accession>
<keyword evidence="3" id="KW-0479">Metal-binding</keyword>
<dbReference type="NCBIfam" id="NF033484">
    <property type="entry name" value="Stp1_PP2C_phos"/>
    <property type="match status" value="1"/>
</dbReference>
<dbReference type="PANTHER" id="PTHR13832">
    <property type="entry name" value="PROTEIN PHOSPHATASE 2C"/>
    <property type="match status" value="1"/>
</dbReference>
<dbReference type="FunFam" id="3.60.40.10:FF:000002">
    <property type="entry name" value="Serine/threonine phosphatase stp"/>
    <property type="match status" value="1"/>
</dbReference>
<dbReference type="EMBL" id="JXWY01000044">
    <property type="protein sequence ID" value="KIX90394.1"/>
    <property type="molecule type" value="Genomic_DNA"/>
</dbReference>